<comment type="caution">
    <text evidence="1">The sequence shown here is derived from an EMBL/GenBank/DDBJ whole genome shotgun (WGS) entry which is preliminary data.</text>
</comment>
<proteinExistence type="predicted"/>
<evidence type="ECO:0000313" key="1">
    <source>
        <dbReference type="EMBL" id="HJF86827.1"/>
    </source>
</evidence>
<accession>A0A921HQI1</accession>
<dbReference type="AlphaFoldDB" id="A0A921HQI1"/>
<dbReference type="Proteomes" id="UP000747013">
    <property type="component" value="Unassembled WGS sequence"/>
</dbReference>
<reference evidence="1" key="2">
    <citation type="submission" date="2021-09" db="EMBL/GenBank/DDBJ databases">
        <authorList>
            <person name="Gilroy R."/>
        </authorList>
    </citation>
    <scope>NUCLEOTIDE SEQUENCE</scope>
    <source>
        <strain evidence="1">7886</strain>
    </source>
</reference>
<protein>
    <submittedName>
        <fullName evidence="1">Uncharacterized protein</fullName>
    </submittedName>
</protein>
<organism evidence="1 2">
    <name type="scientific">Companilactobacillus farciminis</name>
    <dbReference type="NCBI Taxonomy" id="1612"/>
    <lineage>
        <taxon>Bacteria</taxon>
        <taxon>Bacillati</taxon>
        <taxon>Bacillota</taxon>
        <taxon>Bacilli</taxon>
        <taxon>Lactobacillales</taxon>
        <taxon>Lactobacillaceae</taxon>
        <taxon>Companilactobacillus</taxon>
    </lineage>
</organism>
<gene>
    <name evidence="1" type="ORF">K8V88_05240</name>
</gene>
<dbReference type="EMBL" id="DYWC01000117">
    <property type="protein sequence ID" value="HJF86827.1"/>
    <property type="molecule type" value="Genomic_DNA"/>
</dbReference>
<evidence type="ECO:0000313" key="2">
    <source>
        <dbReference type="Proteomes" id="UP000747013"/>
    </source>
</evidence>
<reference evidence="1" key="1">
    <citation type="journal article" date="2021" name="PeerJ">
        <title>Extensive microbial diversity within the chicken gut microbiome revealed by metagenomics and culture.</title>
        <authorList>
            <person name="Gilroy R."/>
            <person name="Ravi A."/>
            <person name="Getino M."/>
            <person name="Pursley I."/>
            <person name="Horton D.L."/>
            <person name="Alikhan N.F."/>
            <person name="Baker D."/>
            <person name="Gharbi K."/>
            <person name="Hall N."/>
            <person name="Watson M."/>
            <person name="Adriaenssens E.M."/>
            <person name="Foster-Nyarko E."/>
            <person name="Jarju S."/>
            <person name="Secka A."/>
            <person name="Antonio M."/>
            <person name="Oren A."/>
            <person name="Chaudhuri R.R."/>
            <person name="La Ragione R."/>
            <person name="Hildebrand F."/>
            <person name="Pallen M.J."/>
        </authorList>
    </citation>
    <scope>NUCLEOTIDE SEQUENCE</scope>
    <source>
        <strain evidence="1">7886</strain>
    </source>
</reference>
<sequence length="49" mass="5626">MAKFSLAIYRLGKDRVLRFCVFGAMQKLKIVSAMFQPATGFLRTTTYFT</sequence>
<name>A0A921HQI1_9LACO</name>